<feature type="region of interest" description="Disordered" evidence="3">
    <location>
        <begin position="498"/>
        <end position="524"/>
    </location>
</feature>
<dbReference type="Pfam" id="PF00795">
    <property type="entry name" value="CN_hydrolase"/>
    <property type="match status" value="1"/>
</dbReference>
<feature type="compositionally biased region" description="Low complexity" evidence="3">
    <location>
        <begin position="504"/>
        <end position="524"/>
    </location>
</feature>
<keyword evidence="4" id="KW-0732">Signal</keyword>
<evidence type="ECO:0000256" key="1">
    <source>
        <dbReference type="ARBA" id="ARBA00008225"/>
    </source>
</evidence>
<proteinExistence type="inferred from homology"/>
<reference evidence="6" key="1">
    <citation type="submission" date="2021-12" db="EMBL/GenBank/DDBJ databases">
        <authorList>
            <person name="King R."/>
        </authorList>
    </citation>
    <scope>NUCLEOTIDE SEQUENCE</scope>
</reference>
<evidence type="ECO:0000313" key="7">
    <source>
        <dbReference type="Proteomes" id="UP001153292"/>
    </source>
</evidence>
<evidence type="ECO:0000259" key="5">
    <source>
        <dbReference type="PROSITE" id="PS50263"/>
    </source>
</evidence>
<dbReference type="InterPro" id="IPR043957">
    <property type="entry name" value="Vanin_C"/>
</dbReference>
<comment type="similarity">
    <text evidence="1">Belongs to the carbon-nitrogen hydrolase superfamily. BTD/VNN family.</text>
</comment>
<dbReference type="Gene3D" id="3.60.110.10">
    <property type="entry name" value="Carbon-nitrogen hydrolase"/>
    <property type="match status" value="1"/>
</dbReference>
<dbReference type="PANTHER" id="PTHR10609:SF14">
    <property type="entry name" value="BIOTINIDASE"/>
    <property type="match status" value="1"/>
</dbReference>
<organism evidence="6 7">
    <name type="scientific">Chilo suppressalis</name>
    <name type="common">Asiatic rice borer moth</name>
    <dbReference type="NCBI Taxonomy" id="168631"/>
    <lineage>
        <taxon>Eukaryota</taxon>
        <taxon>Metazoa</taxon>
        <taxon>Ecdysozoa</taxon>
        <taxon>Arthropoda</taxon>
        <taxon>Hexapoda</taxon>
        <taxon>Insecta</taxon>
        <taxon>Pterygota</taxon>
        <taxon>Neoptera</taxon>
        <taxon>Endopterygota</taxon>
        <taxon>Lepidoptera</taxon>
        <taxon>Glossata</taxon>
        <taxon>Ditrysia</taxon>
        <taxon>Pyraloidea</taxon>
        <taxon>Crambidae</taxon>
        <taxon>Crambinae</taxon>
        <taxon>Chilo</taxon>
    </lineage>
</organism>
<feature type="signal peptide" evidence="4">
    <location>
        <begin position="1"/>
        <end position="20"/>
    </location>
</feature>
<evidence type="ECO:0000313" key="6">
    <source>
        <dbReference type="EMBL" id="CAH2986317.1"/>
    </source>
</evidence>
<keyword evidence="7" id="KW-1185">Reference proteome</keyword>
<keyword evidence="2" id="KW-0378">Hydrolase</keyword>
<evidence type="ECO:0000256" key="4">
    <source>
        <dbReference type="SAM" id="SignalP"/>
    </source>
</evidence>
<dbReference type="InterPro" id="IPR003010">
    <property type="entry name" value="C-N_Hydrolase"/>
</dbReference>
<dbReference type="PANTHER" id="PTHR10609">
    <property type="entry name" value="BIOTINIDASE-RELATED"/>
    <property type="match status" value="1"/>
</dbReference>
<dbReference type="InterPro" id="IPR040154">
    <property type="entry name" value="Biotinidase/VNN"/>
</dbReference>
<name>A0ABN8L8F5_CHISP</name>
<dbReference type="PROSITE" id="PS50263">
    <property type="entry name" value="CN_HYDROLASE"/>
    <property type="match status" value="1"/>
</dbReference>
<protein>
    <recommendedName>
        <fullName evidence="5">CN hydrolase domain-containing protein</fullName>
    </recommendedName>
</protein>
<evidence type="ECO:0000256" key="2">
    <source>
        <dbReference type="ARBA" id="ARBA00022801"/>
    </source>
</evidence>
<dbReference type="SUPFAM" id="SSF56317">
    <property type="entry name" value="Carbon-nitrogen hydrolase"/>
    <property type="match status" value="1"/>
</dbReference>
<dbReference type="Proteomes" id="UP001153292">
    <property type="component" value="Chromosome 21"/>
</dbReference>
<dbReference type="EMBL" id="OU963914">
    <property type="protein sequence ID" value="CAH2986317.1"/>
    <property type="molecule type" value="Genomic_DNA"/>
</dbReference>
<feature type="domain" description="CN hydrolase" evidence="5">
    <location>
        <begin position="29"/>
        <end position="290"/>
    </location>
</feature>
<dbReference type="InterPro" id="IPR036526">
    <property type="entry name" value="C-N_Hydrolase_sf"/>
</dbReference>
<feature type="chain" id="PRO_5045788254" description="CN hydrolase domain-containing protein" evidence="4">
    <location>
        <begin position="21"/>
        <end position="551"/>
    </location>
</feature>
<accession>A0ABN8L8F5</accession>
<gene>
    <name evidence="6" type="ORF">CHILSU_LOCUS6049</name>
</gene>
<dbReference type="Pfam" id="PF19018">
    <property type="entry name" value="Vanin_C"/>
    <property type="match status" value="1"/>
</dbReference>
<sequence>MGSCINFLLLLPCLIKVTLQVSTASSDSYVAAVLEYSPALDTATNLRNYLQYIEEAASKDADIVVFPEMTLNRFRDPIEVATNGTLKEHPIPALNEDLYHEVLVNISKAARENSIYVVINIEEVMYCNTTTPNEYCPEEKVYLFNTNVVFDRKGAVIDRYRKIHLFGEFSRTPALKPDLGVFTTDFGVKFAHYICFDLQFQVPAVQVVDKLNVTDVIFTTMWFSEMPYLSAVQIQEGYAFAMDVNFIAAGANNVRFGSSGSGIFSGKAGALVSVMPGLPTTKLLVATVPKAPGQVTGPKPGPIYNNPEDHDSLTLITDPSLRAHYTRVLTPGLQQFTMSAGDIVCDFKVNMTENESEADVPRYQYRAAVFDGIRSYSGFVTGGTRLCSIISCTGDTPDTCGRRFPQYAPKSTAIFHELNIIATVPTPRIDAELESRDTVYFPLSLDTSIMPLEPDYYTYSEDKNEEVTVYNLFLEKYDRELYSFAIWGRVFAGDGELEDPPLTEPTTLPSTETTEVSLDSTTTDIDADDDSSVSHLITKSLLIPVLLLLLK</sequence>
<evidence type="ECO:0000256" key="3">
    <source>
        <dbReference type="SAM" id="MobiDB-lite"/>
    </source>
</evidence>